<dbReference type="SUPFAM" id="SSF55729">
    <property type="entry name" value="Acyl-CoA N-acyltransferases (Nat)"/>
    <property type="match status" value="1"/>
</dbReference>
<reference evidence="4 5" key="1">
    <citation type="submission" date="2018-10" db="EMBL/GenBank/DDBJ databases">
        <authorList>
            <person name="Li J."/>
        </authorList>
    </citation>
    <scope>NUCLEOTIDE SEQUENCE [LARGE SCALE GENOMIC DNA]</scope>
    <source>
        <strain evidence="4 5">CCTCC AB209002</strain>
    </source>
</reference>
<dbReference type="InterPro" id="IPR016181">
    <property type="entry name" value="Acyl_CoA_acyltransferase"/>
</dbReference>
<name>A0A3L7A145_9MICO</name>
<dbReference type="PANTHER" id="PTHR43877">
    <property type="entry name" value="AMINOALKYLPHOSPHONATE N-ACETYLTRANSFERASE-RELATED-RELATED"/>
    <property type="match status" value="1"/>
</dbReference>
<feature type="domain" description="N-acetyltransferase" evidence="3">
    <location>
        <begin position="1"/>
        <end position="135"/>
    </location>
</feature>
<dbReference type="GO" id="GO:0016747">
    <property type="term" value="F:acyltransferase activity, transferring groups other than amino-acyl groups"/>
    <property type="evidence" value="ECO:0007669"/>
    <property type="project" value="InterPro"/>
</dbReference>
<dbReference type="InterPro" id="IPR000182">
    <property type="entry name" value="GNAT_dom"/>
</dbReference>
<evidence type="ECO:0000256" key="1">
    <source>
        <dbReference type="ARBA" id="ARBA00022679"/>
    </source>
</evidence>
<proteinExistence type="predicted"/>
<keyword evidence="1 4" id="KW-0808">Transferase</keyword>
<dbReference type="AlphaFoldDB" id="A0A3L7A145"/>
<dbReference type="PANTHER" id="PTHR43877:SF2">
    <property type="entry name" value="AMINOALKYLPHOSPHONATE N-ACETYLTRANSFERASE-RELATED"/>
    <property type="match status" value="1"/>
</dbReference>
<sequence>MIRRLQELYTRIYGGPDGSPIHEAEFVPPRGAIAIGYVDGEAVAMGAWRRVGEGRGELKRMFVDDRHRGTGHSRTLLHWLEDSALEHGVSSMILETNENHPEAIALYRSAGYADIPNYGHYANNLKTVSLGRELR</sequence>
<dbReference type="Gene3D" id="3.40.630.30">
    <property type="match status" value="1"/>
</dbReference>
<keyword evidence="5" id="KW-1185">Reference proteome</keyword>
<comment type="caution">
    <text evidence="4">The sequence shown here is derived from an EMBL/GenBank/DDBJ whole genome shotgun (WGS) entry which is preliminary data.</text>
</comment>
<protein>
    <submittedName>
        <fullName evidence="4">GNAT family N-acetyltransferase</fullName>
    </submittedName>
</protein>
<dbReference type="EMBL" id="RCUV01000003">
    <property type="protein sequence ID" value="RLP73162.1"/>
    <property type="molecule type" value="Genomic_DNA"/>
</dbReference>
<accession>A0A3L7A145</accession>
<dbReference type="Proteomes" id="UP000270299">
    <property type="component" value="Unassembled WGS sequence"/>
</dbReference>
<dbReference type="PROSITE" id="PS51186">
    <property type="entry name" value="GNAT"/>
    <property type="match status" value="1"/>
</dbReference>
<dbReference type="InterPro" id="IPR050832">
    <property type="entry name" value="Bact_Acetyltransf"/>
</dbReference>
<keyword evidence="2" id="KW-0012">Acyltransferase</keyword>
<evidence type="ECO:0000313" key="4">
    <source>
        <dbReference type="EMBL" id="RLP73162.1"/>
    </source>
</evidence>
<gene>
    <name evidence="4" type="ORF">D9V29_02440</name>
</gene>
<organism evidence="4 5">
    <name type="scientific">Mycetocola manganoxydans</name>
    <dbReference type="NCBI Taxonomy" id="699879"/>
    <lineage>
        <taxon>Bacteria</taxon>
        <taxon>Bacillati</taxon>
        <taxon>Actinomycetota</taxon>
        <taxon>Actinomycetes</taxon>
        <taxon>Micrococcales</taxon>
        <taxon>Microbacteriaceae</taxon>
        <taxon>Mycetocola</taxon>
    </lineage>
</organism>
<dbReference type="Pfam" id="PF00583">
    <property type="entry name" value="Acetyltransf_1"/>
    <property type="match status" value="1"/>
</dbReference>
<evidence type="ECO:0000259" key="3">
    <source>
        <dbReference type="PROSITE" id="PS51186"/>
    </source>
</evidence>
<dbReference type="CDD" id="cd04301">
    <property type="entry name" value="NAT_SF"/>
    <property type="match status" value="1"/>
</dbReference>
<evidence type="ECO:0000256" key="2">
    <source>
        <dbReference type="ARBA" id="ARBA00023315"/>
    </source>
</evidence>
<dbReference type="OrthoDB" id="3190820at2"/>
<evidence type="ECO:0000313" key="5">
    <source>
        <dbReference type="Proteomes" id="UP000270299"/>
    </source>
</evidence>